<organism evidence="2 3">
    <name type="scientific">Characodon lateralis</name>
    <dbReference type="NCBI Taxonomy" id="208331"/>
    <lineage>
        <taxon>Eukaryota</taxon>
        <taxon>Metazoa</taxon>
        <taxon>Chordata</taxon>
        <taxon>Craniata</taxon>
        <taxon>Vertebrata</taxon>
        <taxon>Euteleostomi</taxon>
        <taxon>Actinopterygii</taxon>
        <taxon>Neopterygii</taxon>
        <taxon>Teleostei</taxon>
        <taxon>Neoteleostei</taxon>
        <taxon>Acanthomorphata</taxon>
        <taxon>Ovalentaria</taxon>
        <taxon>Atherinomorphae</taxon>
        <taxon>Cyprinodontiformes</taxon>
        <taxon>Goodeidae</taxon>
        <taxon>Characodon</taxon>
    </lineage>
</organism>
<protein>
    <recommendedName>
        <fullName evidence="1">ABC transporter domain-containing protein</fullName>
    </recommendedName>
</protein>
<reference evidence="2 3" key="1">
    <citation type="submission" date="2021-06" db="EMBL/GenBank/DDBJ databases">
        <authorList>
            <person name="Palmer J.M."/>
        </authorList>
    </citation>
    <scope>NUCLEOTIDE SEQUENCE [LARGE SCALE GENOMIC DNA]</scope>
    <source>
        <strain evidence="2 3">CL_MEX2019</strain>
        <tissue evidence="2">Muscle</tissue>
    </source>
</reference>
<dbReference type="InterPro" id="IPR003439">
    <property type="entry name" value="ABC_transporter-like_ATP-bd"/>
</dbReference>
<dbReference type="Gene3D" id="3.40.50.300">
    <property type="entry name" value="P-loop containing nucleotide triphosphate hydrolases"/>
    <property type="match status" value="1"/>
</dbReference>
<dbReference type="InterPro" id="IPR039421">
    <property type="entry name" value="Type_1_exporter"/>
</dbReference>
<dbReference type="SUPFAM" id="SSF52540">
    <property type="entry name" value="P-loop containing nucleoside triphosphate hydrolases"/>
    <property type="match status" value="1"/>
</dbReference>
<keyword evidence="3" id="KW-1185">Reference proteome</keyword>
<evidence type="ECO:0000259" key="1">
    <source>
        <dbReference type="Pfam" id="PF00005"/>
    </source>
</evidence>
<gene>
    <name evidence="2" type="ORF">CHARACLAT_013950</name>
</gene>
<evidence type="ECO:0000313" key="2">
    <source>
        <dbReference type="EMBL" id="MED6267607.1"/>
    </source>
</evidence>
<name>A0ABU7CY48_9TELE</name>
<dbReference type="Pfam" id="PF00005">
    <property type="entry name" value="ABC_tran"/>
    <property type="match status" value="1"/>
</dbReference>
<dbReference type="PANTHER" id="PTHR43394:SF14">
    <property type="entry name" value="TRANSPORTER 2, ATP BINDING CASSETTE SUBFAMILY B"/>
    <property type="match status" value="1"/>
</dbReference>
<dbReference type="InterPro" id="IPR027417">
    <property type="entry name" value="P-loop_NTPase"/>
</dbReference>
<comment type="caution">
    <text evidence="2">The sequence shown here is derived from an EMBL/GenBank/DDBJ whole genome shotgun (WGS) entry which is preliminary data.</text>
</comment>
<accession>A0ABU7CY48</accession>
<dbReference type="EMBL" id="JAHUTJ010009222">
    <property type="protein sequence ID" value="MED6267607.1"/>
    <property type="molecule type" value="Genomic_DNA"/>
</dbReference>
<dbReference type="PANTHER" id="PTHR43394">
    <property type="entry name" value="ATP-DEPENDENT PERMEASE MDL1, MITOCHONDRIAL"/>
    <property type="match status" value="1"/>
</dbReference>
<sequence length="117" mass="13121">MENGYDTDIGECGGKLSDGQKQSLAIIRALLRDPQVIILDEATSKLDVDAEKAVLNEVLAHKRTVLIVAHQLRIVEKADHIIFMEDGLVREEGTHQELMNKKGGYFRLKEELFSESS</sequence>
<feature type="domain" description="ABC transporter" evidence="1">
    <location>
        <begin position="6"/>
        <end position="44"/>
    </location>
</feature>
<evidence type="ECO:0000313" key="3">
    <source>
        <dbReference type="Proteomes" id="UP001352852"/>
    </source>
</evidence>
<proteinExistence type="predicted"/>
<dbReference type="Proteomes" id="UP001352852">
    <property type="component" value="Unassembled WGS sequence"/>
</dbReference>